<name>A0A967AY89_9MICO</name>
<reference evidence="1" key="1">
    <citation type="submission" date="2020-03" db="EMBL/GenBank/DDBJ databases">
        <title>Draft sequencing of Calidifontibacter sp. DB0510.</title>
        <authorList>
            <person name="Kim D.-U."/>
        </authorList>
    </citation>
    <scope>NUCLEOTIDE SEQUENCE</scope>
    <source>
        <strain evidence="1">DB0510</strain>
    </source>
</reference>
<protein>
    <submittedName>
        <fullName evidence="1">Uncharacterized protein</fullName>
    </submittedName>
</protein>
<dbReference type="InterPro" id="IPR036388">
    <property type="entry name" value="WH-like_DNA-bd_sf"/>
</dbReference>
<dbReference type="Proteomes" id="UP000744769">
    <property type="component" value="Unassembled WGS sequence"/>
</dbReference>
<proteinExistence type="predicted"/>
<comment type="caution">
    <text evidence="1">The sequence shown here is derived from an EMBL/GenBank/DDBJ whole genome shotgun (WGS) entry which is preliminary data.</text>
</comment>
<accession>A0A967AY89</accession>
<organism evidence="1 2">
    <name type="scientific">Metallococcus carri</name>
    <dbReference type="NCBI Taxonomy" id="1656884"/>
    <lineage>
        <taxon>Bacteria</taxon>
        <taxon>Bacillati</taxon>
        <taxon>Actinomycetota</taxon>
        <taxon>Actinomycetes</taxon>
        <taxon>Micrococcales</taxon>
        <taxon>Dermacoccaceae</taxon>
        <taxon>Metallococcus</taxon>
    </lineage>
</organism>
<dbReference type="Gene3D" id="1.10.10.10">
    <property type="entry name" value="Winged helix-like DNA-binding domain superfamily/Winged helix DNA-binding domain"/>
    <property type="match status" value="1"/>
</dbReference>
<dbReference type="RefSeq" id="WP_166192510.1">
    <property type="nucleotide sequence ID" value="NZ_JAAOIV010000001.1"/>
</dbReference>
<gene>
    <name evidence="1" type="ORF">G9U51_02430</name>
</gene>
<dbReference type="AlphaFoldDB" id="A0A967AY89"/>
<sequence length="202" mass="22832">MRTVYVVRSPDAAAALADGRGLPYLAQYFTTARSIKEAADRLGEPLAKVHYWTRRWHELGLLEVVEERRRGGRPIRVYRTVAQLFEVPAGSLPHEKFEARMARSRRVQRAAAEEAVPELQHAAVLRVYNEGTDGQVSTDRTTDGAVRRGDILSCDFTVRLSAADARRLRDELEDLRNRWLERGTGRSGTHMVELAITPLPQD</sequence>
<evidence type="ECO:0000313" key="1">
    <source>
        <dbReference type="EMBL" id="NHN54637.1"/>
    </source>
</evidence>
<evidence type="ECO:0000313" key="2">
    <source>
        <dbReference type="Proteomes" id="UP000744769"/>
    </source>
</evidence>
<keyword evidence="2" id="KW-1185">Reference proteome</keyword>
<dbReference type="EMBL" id="JAAOIV010000001">
    <property type="protein sequence ID" value="NHN54637.1"/>
    <property type="molecule type" value="Genomic_DNA"/>
</dbReference>